<name>A0AAD4EQ31_9PEZI</name>
<reference evidence="8" key="1">
    <citation type="submission" date="2023-02" db="EMBL/GenBank/DDBJ databases">
        <authorList>
            <person name="Palmer J.M."/>
        </authorList>
    </citation>
    <scope>NUCLEOTIDE SEQUENCE</scope>
    <source>
        <strain evidence="8">FW57</strain>
    </source>
</reference>
<keyword evidence="5 7" id="KW-0408">Iron</keyword>
<dbReference type="GO" id="GO:0005506">
    <property type="term" value="F:iron ion binding"/>
    <property type="evidence" value="ECO:0007669"/>
    <property type="project" value="InterPro"/>
</dbReference>
<comment type="similarity">
    <text evidence="2">Belongs to the cytochrome P450 family.</text>
</comment>
<dbReference type="PROSITE" id="PS00086">
    <property type="entry name" value="CYTOCHROME_P450"/>
    <property type="match status" value="1"/>
</dbReference>
<comment type="cofactor">
    <cofactor evidence="1 7">
        <name>heme</name>
        <dbReference type="ChEBI" id="CHEBI:30413"/>
    </cofactor>
</comment>
<gene>
    <name evidence="8" type="ORF">NEMBOFW57_009791</name>
</gene>
<evidence type="ECO:0000256" key="5">
    <source>
        <dbReference type="ARBA" id="ARBA00023004"/>
    </source>
</evidence>
<dbReference type="GO" id="GO:0004497">
    <property type="term" value="F:monooxygenase activity"/>
    <property type="evidence" value="ECO:0007669"/>
    <property type="project" value="UniProtKB-KW"/>
</dbReference>
<dbReference type="InterPro" id="IPR001128">
    <property type="entry name" value="Cyt_P450"/>
</dbReference>
<evidence type="ECO:0000256" key="6">
    <source>
        <dbReference type="ARBA" id="ARBA00023033"/>
    </source>
</evidence>
<dbReference type="InterPro" id="IPR002401">
    <property type="entry name" value="Cyt_P450_E_grp-I"/>
</dbReference>
<keyword evidence="7" id="KW-0349">Heme</keyword>
<evidence type="ECO:0000313" key="9">
    <source>
        <dbReference type="Proteomes" id="UP001197093"/>
    </source>
</evidence>
<dbReference type="PANTHER" id="PTHR24287:SF5">
    <property type="entry name" value="P450, PUTATIVE (EUROFUNG)-RELATED"/>
    <property type="match status" value="1"/>
</dbReference>
<dbReference type="SUPFAM" id="SSF48264">
    <property type="entry name" value="Cytochrome P450"/>
    <property type="match status" value="1"/>
</dbReference>
<dbReference type="Gene3D" id="3.40.50.720">
    <property type="entry name" value="NAD(P)-binding Rossmann-like Domain"/>
    <property type="match status" value="1"/>
</dbReference>
<keyword evidence="3 7" id="KW-0479">Metal-binding</keyword>
<evidence type="ECO:0000256" key="7">
    <source>
        <dbReference type="PIRSR" id="PIRSR602401-1"/>
    </source>
</evidence>
<dbReference type="PANTHER" id="PTHR24287">
    <property type="entry name" value="P450, PUTATIVE (EUROFUNG)-RELATED"/>
    <property type="match status" value="1"/>
</dbReference>
<dbReference type="InterPro" id="IPR011009">
    <property type="entry name" value="Kinase-like_dom_sf"/>
</dbReference>
<dbReference type="EMBL" id="JAHCVI010000005">
    <property type="protein sequence ID" value="KAG7285170.1"/>
    <property type="molecule type" value="Genomic_DNA"/>
</dbReference>
<evidence type="ECO:0000256" key="3">
    <source>
        <dbReference type="ARBA" id="ARBA00022723"/>
    </source>
</evidence>
<organism evidence="8 9">
    <name type="scientific">Staphylotrichum longicolle</name>
    <dbReference type="NCBI Taxonomy" id="669026"/>
    <lineage>
        <taxon>Eukaryota</taxon>
        <taxon>Fungi</taxon>
        <taxon>Dikarya</taxon>
        <taxon>Ascomycota</taxon>
        <taxon>Pezizomycotina</taxon>
        <taxon>Sordariomycetes</taxon>
        <taxon>Sordariomycetidae</taxon>
        <taxon>Sordariales</taxon>
        <taxon>Chaetomiaceae</taxon>
        <taxon>Staphylotrichum</taxon>
    </lineage>
</organism>
<evidence type="ECO:0000256" key="1">
    <source>
        <dbReference type="ARBA" id="ARBA00001971"/>
    </source>
</evidence>
<dbReference type="Gene3D" id="1.10.630.10">
    <property type="entry name" value="Cytochrome P450"/>
    <property type="match status" value="1"/>
</dbReference>
<evidence type="ECO:0000256" key="4">
    <source>
        <dbReference type="ARBA" id="ARBA00023002"/>
    </source>
</evidence>
<dbReference type="InterPro" id="IPR036291">
    <property type="entry name" value="NAD(P)-bd_dom_sf"/>
</dbReference>
<proteinExistence type="inferred from homology"/>
<sequence length="903" mass="100307">MVKLTDINAANAALKSSLPNPTAVVVGGTNGIGRSFLVQLTKHTTSPKIYIVGRTAEQLNALITELQTINSAGTYIPITTPDLTLVANAHAAASQIAALESDAPEGGKIDILHLSPGYLTFGGRDESPEGLDRVTAIRYYSRLRFVVDLLPLLKRARPRGARASLGGKRARAREPAHAGSGRRAAVHDACLSGSLAWRSWQSCGTRAGSTWANTDVRLLACLVDKEDADDSDYRFLCNEQHVKYVTTAPGTFSGTEDEDNRTFEPILLGKLLPPFPPGDWNKGHVAKDPQTGQVAFVKTETVTLGGVQNLWHPPVLVKLAVWPWEISSLEVETTAYQAIHEAGIGPRFLGHLTEGRDGRVVGFVAEWVQGARPAGPQDVERCKKALGRLHGLGIKFGDVHRHNFLVRDGHDVVLVDFETAKLDCSPEEREDEMKALESSLEDADIGAGTNPITSLPFFIKAGYYQSHDKLDYFYNHVFDWATPECPNCVEVTFLGRIRFLMTREPEHIKTILTTKFREYGKGEGFHETWSPFLGDSIFTTDGQQWSDSRALIRPMFIKDRVQDLEIFDKWATTLISKLPASGQTVDVMDLFYRMTLDVTTDFLLGGSVNSLNKFPQNTSSPFRHFIPTRRYTRGIRTLERFISPFIARTLSLPPSELDKLSKSSKHATFLHNLARSTRDAKVIRDQLMAVLIAGRDTTAATLSWAVYELAHCPRAYARLRGEVLATVGARRAPTYEDLKSMTYLTHALNETLRLYPAVPYNLRAALQDTTLPGRPGQPDIAVLEGDVVVYSTLAMQRRRDLYPERAADGSEFPDPAVFCPERWDGWTPRAWTYVPFNGGPRICVGQNFAMTEMAFTLVRLLQKYERLEYRGDWHAQFHKAEIVGAPGHGVPVAFFEAEDGEIA</sequence>
<dbReference type="GO" id="GO:0016705">
    <property type="term" value="F:oxidoreductase activity, acting on paired donors, with incorporation or reduction of molecular oxygen"/>
    <property type="evidence" value="ECO:0007669"/>
    <property type="project" value="InterPro"/>
</dbReference>
<dbReference type="Pfam" id="PF00067">
    <property type="entry name" value="p450"/>
    <property type="match status" value="1"/>
</dbReference>
<keyword evidence="4" id="KW-0560">Oxidoreductase</keyword>
<keyword evidence="6" id="KW-0503">Monooxygenase</keyword>
<evidence type="ECO:0008006" key="10">
    <source>
        <dbReference type="Google" id="ProtNLM"/>
    </source>
</evidence>
<dbReference type="SUPFAM" id="SSF51735">
    <property type="entry name" value="NAD(P)-binding Rossmann-fold domains"/>
    <property type="match status" value="1"/>
</dbReference>
<dbReference type="InterPro" id="IPR047146">
    <property type="entry name" value="Cyt_P450_E_CYP52_fungi"/>
</dbReference>
<evidence type="ECO:0000256" key="2">
    <source>
        <dbReference type="ARBA" id="ARBA00010617"/>
    </source>
</evidence>
<comment type="caution">
    <text evidence="8">The sequence shown here is derived from an EMBL/GenBank/DDBJ whole genome shotgun (WGS) entry which is preliminary data.</text>
</comment>
<dbReference type="GO" id="GO:0020037">
    <property type="term" value="F:heme binding"/>
    <property type="evidence" value="ECO:0007669"/>
    <property type="project" value="InterPro"/>
</dbReference>
<evidence type="ECO:0000313" key="8">
    <source>
        <dbReference type="EMBL" id="KAG7285170.1"/>
    </source>
</evidence>
<dbReference type="InterPro" id="IPR036396">
    <property type="entry name" value="Cyt_P450_sf"/>
</dbReference>
<dbReference type="AlphaFoldDB" id="A0AAD4EQ31"/>
<protein>
    <recommendedName>
        <fullName evidence="10">Cytochrome P450</fullName>
    </recommendedName>
</protein>
<dbReference type="Proteomes" id="UP001197093">
    <property type="component" value="Unassembled WGS sequence"/>
</dbReference>
<dbReference type="SUPFAM" id="SSF56112">
    <property type="entry name" value="Protein kinase-like (PK-like)"/>
    <property type="match status" value="1"/>
</dbReference>
<dbReference type="InterPro" id="IPR017972">
    <property type="entry name" value="Cyt_P450_CS"/>
</dbReference>
<dbReference type="PRINTS" id="PR00385">
    <property type="entry name" value="P450"/>
</dbReference>
<keyword evidence="9" id="KW-1185">Reference proteome</keyword>
<dbReference type="CDD" id="cd11063">
    <property type="entry name" value="CYP52"/>
    <property type="match status" value="1"/>
</dbReference>
<accession>A0AAD4EQ31</accession>
<dbReference type="Gene3D" id="1.10.510.10">
    <property type="entry name" value="Transferase(Phosphotransferase) domain 1"/>
    <property type="match status" value="1"/>
</dbReference>
<dbReference type="PRINTS" id="PR00463">
    <property type="entry name" value="EP450I"/>
</dbReference>
<feature type="binding site" description="axial binding residue" evidence="7">
    <location>
        <position position="843"/>
    </location>
    <ligand>
        <name>heme</name>
        <dbReference type="ChEBI" id="CHEBI:30413"/>
    </ligand>
    <ligandPart>
        <name>Fe</name>
        <dbReference type="ChEBI" id="CHEBI:18248"/>
    </ligandPart>
</feature>